<dbReference type="Gene3D" id="2.60.40.10">
    <property type="entry name" value="Immunoglobulins"/>
    <property type="match status" value="3"/>
</dbReference>
<evidence type="ECO:0000256" key="1">
    <source>
        <dbReference type="ARBA" id="ARBA00007527"/>
    </source>
</evidence>
<comment type="caution">
    <text evidence="6">The sequence shown here is derived from an EMBL/GenBank/DDBJ whole genome shotgun (WGS) entry which is preliminary data.</text>
</comment>
<evidence type="ECO:0000256" key="2">
    <source>
        <dbReference type="ARBA" id="ARBA00022801"/>
    </source>
</evidence>
<feature type="domain" description="IPT/TIG" evidence="5">
    <location>
        <begin position="119"/>
        <end position="217"/>
    </location>
</feature>
<feature type="domain" description="IPT/TIG" evidence="5">
    <location>
        <begin position="641"/>
        <end position="730"/>
    </location>
</feature>
<feature type="domain" description="IPT/TIG" evidence="5">
    <location>
        <begin position="1568"/>
        <end position="1661"/>
    </location>
</feature>
<accession>D3BE61</accession>
<dbReference type="Pfam" id="PF03265">
    <property type="entry name" value="DNase_II"/>
    <property type="match status" value="1"/>
</dbReference>
<dbReference type="SMART" id="SM00429">
    <property type="entry name" value="IPT"/>
    <property type="match status" value="4"/>
</dbReference>
<evidence type="ECO:0000259" key="5">
    <source>
        <dbReference type="SMART" id="SM00429"/>
    </source>
</evidence>
<dbReference type="RefSeq" id="XP_020432312.1">
    <property type="nucleotide sequence ID" value="XM_020577864.1"/>
</dbReference>
<keyword evidence="7" id="KW-1185">Reference proteome</keyword>
<dbReference type="PANTHER" id="PTHR31341">
    <property type="entry name" value="IPT/TIG DOMAIN-CONTAINING PROTEIN-RELATED-RELATED"/>
    <property type="match status" value="1"/>
</dbReference>
<reference evidence="6 7" key="1">
    <citation type="journal article" date="2011" name="Genome Res.">
        <title>Phylogeny-wide analysis of social amoeba genomes highlights ancient origins for complex intercellular communication.</title>
        <authorList>
            <person name="Heidel A.J."/>
            <person name="Lawal H.M."/>
            <person name="Felder M."/>
            <person name="Schilde C."/>
            <person name="Helps N.R."/>
            <person name="Tunggal B."/>
            <person name="Rivero F."/>
            <person name="John U."/>
            <person name="Schleicher M."/>
            <person name="Eichinger L."/>
            <person name="Platzer M."/>
            <person name="Noegel A.A."/>
            <person name="Schaap P."/>
            <person name="Gloeckner G."/>
        </authorList>
    </citation>
    <scope>NUCLEOTIDE SEQUENCE [LARGE SCALE GENOMIC DNA]</scope>
    <source>
        <strain evidence="7">ATCC 26659 / Pp 5 / PN500</strain>
    </source>
</reference>
<evidence type="ECO:0000313" key="7">
    <source>
        <dbReference type="Proteomes" id="UP000001396"/>
    </source>
</evidence>
<protein>
    <recommendedName>
        <fullName evidence="5">IPT/TIG domain-containing protein</fullName>
    </recommendedName>
</protein>
<keyword evidence="3" id="KW-0325">Glycoprotein</keyword>
<feature type="domain" description="IPT/TIG" evidence="5">
    <location>
        <begin position="1482"/>
        <end position="1567"/>
    </location>
</feature>
<name>D3BE61_HETP5</name>
<dbReference type="InterPro" id="IPR013783">
    <property type="entry name" value="Ig-like_fold"/>
</dbReference>
<dbReference type="Pfam" id="PF01833">
    <property type="entry name" value="TIG"/>
    <property type="match status" value="5"/>
</dbReference>
<dbReference type="GeneID" id="31362495"/>
<comment type="similarity">
    <text evidence="1">Belongs to the DNase II family.</text>
</comment>
<sequence length="1910" mass="214605">MVLKLLNILIIYVIGSFLSTNQVVDSQVITFISPLVGYKFTTPKFTIRGTDFAFNPVLSIANVIQPLKIFNVIPNDISTFIWDITNPNRLDKNFISVTYGSKVIFPILPFEDAFYLFAFPTINSFTPEFYYPRGLDNQVELTINGEYLKLSPNDPHPTVFFRNTLEDAQLTVISSTPNQVKCTIPRYPNDVEVDFSIVVIPPGLANGALAPRLFYYVLPLQKSVEPSRGTTNFQQITITGKFFIENPQSYVITVDGTECKISKRSPTKTICDFFYLKYVPPGTSVSLPINSIIDGQTVHGLVNYMIYGNFLGQASSVMIGPVICDIQSVDNDRIECVCNSKGNYVGEKYVLVIMPSSSIFAKDNFVFYQRPSITKISPTHIYDSGVWDINVFTERFTKDNYVVVDDEPVDVITVSETVYKVNVDQSIFKMPVGDNYRVTINSHSDDTIISDPMILSVVESRATIIPYGSYIFSETPVEVEFLNLPIVISSTVAITATINDQQINGIEIVNPTKISFTIPPSTWQNKNVDISINFPYNKYSFLFDFTYVEPTFTDFIKPELTLWQGGGYFEFHGQFLSLISSIKLGDVYIDRSICTDFTDTLIKCLIPANTPALYNLVLYVKDNFNIVHSYENPQWFIEYQGPSIESISPQRGSKRIPNTLFIYGINFNNDPNLVQVTVGNVQCKEIKIMTPGELIACEIPPMATVGYLDVIVTVDGIASDRPAMKFFDGIDLWMVIADTFKKRMFVQMYSSKDNSDQQSQVKYPMQPTQQVLNVAELELPVDLCPSLLLHSGSAPRFSYLHNEHSKLGFPFYPKYSSETDNNGDNNRHNGQGQRGGGAICFVHDTLVYQFNRMVRKYDTYNSKDLQTTADNDAVSLFYSTSVPIKVTRENQHPTLNFEIKDFIGNEHFSKYPPQYIKIKPDTLNSGFDITINIQALRTSRNFVAPQGENPVVYVGGDVPGSDQMDISNYYANDIFSLHYIAYDSAVGSICDNRELLFRCTRELARVSHIETTDKPLPDYPPNGAVVNARALKYNLEAGVRNFAFPKNGDFSVMELTSQFQRNSLNTQQLFNYIIDKNLQQSGYFSPEPSWIFRQNSDLCSEEIAYLMTLQYLYSKSPNTDSLIYTVGEDVPNWANGILYQDNDPIIYDCFSIVTGFKNIEKYPDVGNMDNPSDSLLFMRSASAAWSWMNPKYQDGSNAARTKDDTIPVEVLEDLMIRVLQNTQGTIRSLSNFFDFIGDKYKSVLNFKTILERNNIIAVSTEQRLIVNILQIKLPSSFLKSQTFTSTVNDSSTIKSPLLIDELSTKSGIQQLISTQLINESDVYSLNIFQTEKLEIALDKWISIKGQSQAIQTLIWNPVTQYHNQPIKFIQELNHYQIGNRIDLISQSIGTTGTKITLSSPLSIVSITFILESILMSDLGAKTKIGDLEIYYLPKPDSYQGYITDDYDGMIISTINSQLCDIQMITLSDFQSNNFDLTCSGIGPIITFVNQLTGITDGGYPITINGIRFNSSMTVSIRDNECKSTIFISSELLICIVPSGVGRNNEIQISTEQTIFNVQRTKYLFSYGTPQISNVQPETIKSYGSDFMTITGSNFGDDVMKVQVLIDDKLECLIDFLSSESIVCLTPPAIGDHRSVTVIVADQSSTINIDTLVQQSFSFSGPEIISFVPSSGDPNDKIIILGEGFRDEEDYDFLPLLYIGDNQVQIDNFTNDFIEFDLEYETSIQPLIIQSSDQSLYSQFTYYQPILTQFNNSLVNTTGGLIEIYGAGLGISFDYVEIYLNANEIECNSFNEFIECLIPPGIGSNLVLSATLSSEPIELTDNFTISYTAPKILSAETTGINTIKIYGFDFVPVELGVTFNVLDSNIQMIYSDRNETCNDFISSVLAECSFIDMPQAVQIIVGGQYSNIHTF</sequence>
<keyword evidence="2" id="KW-0378">Hydrolase</keyword>
<feature type="chain" id="PRO_5003041600" description="IPT/TIG domain-containing protein" evidence="4">
    <location>
        <begin position="27"/>
        <end position="1910"/>
    </location>
</feature>
<dbReference type="InterPro" id="IPR052014">
    <property type="entry name" value="Dictyostelium_Tiger"/>
</dbReference>
<dbReference type="CDD" id="cd00603">
    <property type="entry name" value="IPT_PCSR"/>
    <property type="match status" value="2"/>
</dbReference>
<proteinExistence type="inferred from homology"/>
<dbReference type="InterPro" id="IPR002909">
    <property type="entry name" value="IPT_dom"/>
</dbReference>
<evidence type="ECO:0000313" key="6">
    <source>
        <dbReference type="EMBL" id="EFA80192.1"/>
    </source>
</evidence>
<dbReference type="EMBL" id="ADBJ01000031">
    <property type="protein sequence ID" value="EFA80192.1"/>
    <property type="molecule type" value="Genomic_DNA"/>
</dbReference>
<dbReference type="InterPro" id="IPR014756">
    <property type="entry name" value="Ig_E-set"/>
</dbReference>
<dbReference type="CDD" id="cd00102">
    <property type="entry name" value="IPT"/>
    <property type="match status" value="2"/>
</dbReference>
<dbReference type="InterPro" id="IPR004947">
    <property type="entry name" value="DNase_II"/>
</dbReference>
<evidence type="ECO:0000256" key="4">
    <source>
        <dbReference type="SAM" id="SignalP"/>
    </source>
</evidence>
<dbReference type="GO" id="GO:0004531">
    <property type="term" value="F:deoxyribonuclease II activity"/>
    <property type="evidence" value="ECO:0007669"/>
    <property type="project" value="InterPro"/>
</dbReference>
<gene>
    <name evidence="6" type="ORF">PPL_07014</name>
</gene>
<dbReference type="InParanoid" id="D3BE61"/>
<dbReference type="Proteomes" id="UP000001396">
    <property type="component" value="Unassembled WGS sequence"/>
</dbReference>
<feature type="signal peptide" evidence="4">
    <location>
        <begin position="1"/>
        <end position="26"/>
    </location>
</feature>
<dbReference type="SUPFAM" id="SSF81296">
    <property type="entry name" value="E set domains"/>
    <property type="match status" value="3"/>
</dbReference>
<keyword evidence="4" id="KW-0732">Signal</keyword>
<evidence type="ECO:0000256" key="3">
    <source>
        <dbReference type="ARBA" id="ARBA00023180"/>
    </source>
</evidence>
<organism evidence="6 7">
    <name type="scientific">Heterostelium pallidum (strain ATCC 26659 / Pp 5 / PN500)</name>
    <name type="common">Cellular slime mold</name>
    <name type="synonym">Polysphondylium pallidum</name>
    <dbReference type="NCBI Taxonomy" id="670386"/>
    <lineage>
        <taxon>Eukaryota</taxon>
        <taxon>Amoebozoa</taxon>
        <taxon>Evosea</taxon>
        <taxon>Eumycetozoa</taxon>
        <taxon>Dictyostelia</taxon>
        <taxon>Acytosteliales</taxon>
        <taxon>Acytosteliaceae</taxon>
        <taxon>Heterostelium</taxon>
    </lineage>
</organism>